<proteinExistence type="predicted"/>
<sequence>MDVNGRISTLLGRVWWMPVLRGVLLVVLGLLMLVEPLRTLTALGWIYGAFAVADGLVVLGQAFLVRGRPGLGWWVAEAVVSIAFGVIIMLWPGLTALVLFYLLALWALVVGVMALIVAATQFRARDLGWVGTLMFGLIGFLFGVMLALQPQESLTVVVAMFGLFALVGGAVMIVAGFVTRSFGRQLQAFSDSAASSGAGPVS</sequence>
<accession>A0A7X6R0W1</accession>
<dbReference type="PANTHER" id="PTHR34989:SF1">
    <property type="entry name" value="PROTEIN HDED"/>
    <property type="match status" value="1"/>
</dbReference>
<feature type="transmembrane region" description="Helical" evidence="1">
    <location>
        <begin position="71"/>
        <end position="92"/>
    </location>
</feature>
<feature type="transmembrane region" description="Helical" evidence="1">
    <location>
        <begin position="127"/>
        <end position="148"/>
    </location>
</feature>
<evidence type="ECO:0000313" key="2">
    <source>
        <dbReference type="EMBL" id="NKY24562.1"/>
    </source>
</evidence>
<organism evidence="2 3">
    <name type="scientific">Cellulomonas denverensis</name>
    <dbReference type="NCBI Taxonomy" id="264297"/>
    <lineage>
        <taxon>Bacteria</taxon>
        <taxon>Bacillati</taxon>
        <taxon>Actinomycetota</taxon>
        <taxon>Actinomycetes</taxon>
        <taxon>Micrococcales</taxon>
        <taxon>Cellulomonadaceae</taxon>
        <taxon>Cellulomonas</taxon>
    </lineage>
</organism>
<gene>
    <name evidence="2" type="ORF">HGA03_18030</name>
</gene>
<dbReference type="RefSeq" id="WP_168631686.1">
    <property type="nucleotide sequence ID" value="NZ_BONL01000031.1"/>
</dbReference>
<feature type="transmembrane region" description="Helical" evidence="1">
    <location>
        <begin position="154"/>
        <end position="178"/>
    </location>
</feature>
<name>A0A7X6R0W1_9CELL</name>
<dbReference type="Proteomes" id="UP000581206">
    <property type="component" value="Unassembled WGS sequence"/>
</dbReference>
<feature type="transmembrane region" description="Helical" evidence="1">
    <location>
        <begin position="98"/>
        <end position="120"/>
    </location>
</feature>
<keyword evidence="1" id="KW-1133">Transmembrane helix</keyword>
<keyword evidence="1" id="KW-0472">Membrane</keyword>
<comment type="caution">
    <text evidence="2">The sequence shown here is derived from an EMBL/GenBank/DDBJ whole genome shotgun (WGS) entry which is preliminary data.</text>
</comment>
<dbReference type="InterPro" id="IPR005325">
    <property type="entry name" value="DUF308_memb"/>
</dbReference>
<protein>
    <submittedName>
        <fullName evidence="2">HdeD family acid-resistance protein</fullName>
    </submittedName>
</protein>
<dbReference type="GO" id="GO:0005886">
    <property type="term" value="C:plasma membrane"/>
    <property type="evidence" value="ECO:0007669"/>
    <property type="project" value="TreeGrafter"/>
</dbReference>
<evidence type="ECO:0000256" key="1">
    <source>
        <dbReference type="SAM" id="Phobius"/>
    </source>
</evidence>
<dbReference type="Pfam" id="PF03729">
    <property type="entry name" value="DUF308"/>
    <property type="match status" value="2"/>
</dbReference>
<dbReference type="InterPro" id="IPR052712">
    <property type="entry name" value="Acid_resist_chaperone_HdeD"/>
</dbReference>
<reference evidence="2 3" key="1">
    <citation type="submission" date="2020-04" db="EMBL/GenBank/DDBJ databases">
        <title>MicrobeNet Type strains.</title>
        <authorList>
            <person name="Nicholson A.C."/>
        </authorList>
    </citation>
    <scope>NUCLEOTIDE SEQUENCE [LARGE SCALE GENOMIC DNA]</scope>
    <source>
        <strain evidence="2 3">ATCC BAA-788</strain>
    </source>
</reference>
<dbReference type="EMBL" id="JAAXOX010000018">
    <property type="protein sequence ID" value="NKY24562.1"/>
    <property type="molecule type" value="Genomic_DNA"/>
</dbReference>
<dbReference type="AlphaFoldDB" id="A0A7X6R0W1"/>
<feature type="transmembrane region" description="Helical" evidence="1">
    <location>
        <begin position="45"/>
        <end position="64"/>
    </location>
</feature>
<feature type="transmembrane region" description="Helical" evidence="1">
    <location>
        <begin position="14"/>
        <end position="33"/>
    </location>
</feature>
<keyword evidence="3" id="KW-1185">Reference proteome</keyword>
<evidence type="ECO:0000313" key="3">
    <source>
        <dbReference type="Proteomes" id="UP000581206"/>
    </source>
</evidence>
<dbReference type="PANTHER" id="PTHR34989">
    <property type="entry name" value="PROTEIN HDED"/>
    <property type="match status" value="1"/>
</dbReference>
<keyword evidence="1" id="KW-0812">Transmembrane</keyword>